<feature type="compositionally biased region" description="Low complexity" evidence="1">
    <location>
        <begin position="44"/>
        <end position="56"/>
    </location>
</feature>
<gene>
    <name evidence="2" type="ORF">PCOR1329_LOCUS62822</name>
</gene>
<keyword evidence="3" id="KW-1185">Reference proteome</keyword>
<evidence type="ECO:0000256" key="1">
    <source>
        <dbReference type="SAM" id="MobiDB-lite"/>
    </source>
</evidence>
<feature type="region of interest" description="Disordered" evidence="1">
    <location>
        <begin position="178"/>
        <end position="200"/>
    </location>
</feature>
<reference evidence="2" key="1">
    <citation type="submission" date="2023-10" db="EMBL/GenBank/DDBJ databases">
        <authorList>
            <person name="Chen Y."/>
            <person name="Shah S."/>
            <person name="Dougan E. K."/>
            <person name="Thang M."/>
            <person name="Chan C."/>
        </authorList>
    </citation>
    <scope>NUCLEOTIDE SEQUENCE [LARGE SCALE GENOMIC DNA]</scope>
</reference>
<accession>A0ABN9W094</accession>
<evidence type="ECO:0000313" key="2">
    <source>
        <dbReference type="EMBL" id="CAK0879380.1"/>
    </source>
</evidence>
<feature type="compositionally biased region" description="Polar residues" evidence="1">
    <location>
        <begin position="329"/>
        <end position="342"/>
    </location>
</feature>
<name>A0ABN9W094_9DINO</name>
<feature type="region of interest" description="Disordered" evidence="1">
    <location>
        <begin position="329"/>
        <end position="350"/>
    </location>
</feature>
<organism evidence="2 3">
    <name type="scientific">Prorocentrum cordatum</name>
    <dbReference type="NCBI Taxonomy" id="2364126"/>
    <lineage>
        <taxon>Eukaryota</taxon>
        <taxon>Sar</taxon>
        <taxon>Alveolata</taxon>
        <taxon>Dinophyceae</taxon>
        <taxon>Prorocentrales</taxon>
        <taxon>Prorocentraceae</taxon>
        <taxon>Prorocentrum</taxon>
    </lineage>
</organism>
<dbReference type="EMBL" id="CAUYUJ010017948">
    <property type="protein sequence ID" value="CAK0879380.1"/>
    <property type="molecule type" value="Genomic_DNA"/>
</dbReference>
<sequence length="350" mass="35916">MPAGLPSARRESGVAARVARSSLGRCPEDGGVGQGVSQRGDAAGGAAPAVAGPRAPSLARQPKAVAEPVPCGIVGARWAPEECESRFVPDACRGSLAAYAQLHSGDVVPFAAAWACVGEPAQRDWAAHGGRRSHLSVAHHRAAQGAALLPVPVEAELRTSRGVVAVTDAWSLELADGPAARGAHTDVQSAEASDARSSALPAQIPRRGILLPCPKRALGDSEGNPSGRDGSARGRGGGGRGNMAWAAPEADVYVVCLVNRREGEDKQVRVAPGSSYRPRDGVSMASLRLGASMPSRSLAGISWIGDFVEIIRANSGKIQLLSHPSTGAASAESSLSHYTSTRVPGPSWPI</sequence>
<comment type="caution">
    <text evidence="2">The sequence shown here is derived from an EMBL/GenBank/DDBJ whole genome shotgun (WGS) entry which is preliminary data.</text>
</comment>
<proteinExistence type="predicted"/>
<feature type="region of interest" description="Disordered" evidence="1">
    <location>
        <begin position="21"/>
        <end position="61"/>
    </location>
</feature>
<evidence type="ECO:0000313" key="3">
    <source>
        <dbReference type="Proteomes" id="UP001189429"/>
    </source>
</evidence>
<protein>
    <submittedName>
        <fullName evidence="2">Uncharacterized protein</fullName>
    </submittedName>
</protein>
<feature type="region of interest" description="Disordered" evidence="1">
    <location>
        <begin position="213"/>
        <end position="242"/>
    </location>
</feature>
<dbReference type="Proteomes" id="UP001189429">
    <property type="component" value="Unassembled WGS sequence"/>
</dbReference>